<dbReference type="OrthoDB" id="582337at2"/>
<dbReference type="InterPro" id="IPR003807">
    <property type="entry name" value="DUF202"/>
</dbReference>
<feature type="transmembrane region" description="Helical" evidence="6">
    <location>
        <begin position="67"/>
        <end position="84"/>
    </location>
</feature>
<sequence>MTRLRKIDRIREHQANERTFLAWMRTSIALIGFGFAIARFGLFLRQLNAATTQQTPIPHPVFNSENLGISLVVLGIATIAFAVWRYDQIFQQIQREDYKPNRIMVWVLAIVIAILGSFTIPLLLLRDAANSIRTQPAPRKEGASKSIPHE</sequence>
<name>A0A3S1CW82_9CYAN</name>
<evidence type="ECO:0000256" key="6">
    <source>
        <dbReference type="SAM" id="Phobius"/>
    </source>
</evidence>
<feature type="domain" description="DUF202" evidence="7">
    <location>
        <begin position="11"/>
        <end position="88"/>
    </location>
</feature>
<comment type="subcellular location">
    <subcellularLocation>
        <location evidence="1">Cell membrane</location>
        <topology evidence="1">Multi-pass membrane protein</topology>
    </subcellularLocation>
</comment>
<protein>
    <submittedName>
        <fullName evidence="8">Membrane protein</fullName>
    </submittedName>
</protein>
<keyword evidence="3 6" id="KW-0812">Transmembrane</keyword>
<proteinExistence type="predicted"/>
<evidence type="ECO:0000313" key="9">
    <source>
        <dbReference type="Proteomes" id="UP000271624"/>
    </source>
</evidence>
<reference evidence="8" key="2">
    <citation type="journal article" date="2019" name="Genome Biol. Evol.">
        <title>Day and night: Metabolic profiles and evolutionary relationships of six axenic non-marine cyanobacteria.</title>
        <authorList>
            <person name="Will S.E."/>
            <person name="Henke P."/>
            <person name="Boedeker C."/>
            <person name="Huang S."/>
            <person name="Brinkmann H."/>
            <person name="Rohde M."/>
            <person name="Jarek M."/>
            <person name="Friedl T."/>
            <person name="Seufert S."/>
            <person name="Schumacher M."/>
            <person name="Overmann J."/>
            <person name="Neumann-Schaal M."/>
            <person name="Petersen J."/>
        </authorList>
    </citation>
    <scope>NUCLEOTIDE SEQUENCE [LARGE SCALE GENOMIC DNA]</scope>
    <source>
        <strain evidence="8">PCC 7102</strain>
    </source>
</reference>
<evidence type="ECO:0000256" key="4">
    <source>
        <dbReference type="ARBA" id="ARBA00022989"/>
    </source>
</evidence>
<dbReference type="Proteomes" id="UP000271624">
    <property type="component" value="Unassembled WGS sequence"/>
</dbReference>
<feature type="transmembrane region" description="Helical" evidence="6">
    <location>
        <begin position="20"/>
        <end position="47"/>
    </location>
</feature>
<dbReference type="Pfam" id="PF02656">
    <property type="entry name" value="DUF202"/>
    <property type="match status" value="1"/>
</dbReference>
<dbReference type="InterPro" id="IPR052053">
    <property type="entry name" value="IM_YidH-like"/>
</dbReference>
<accession>A0A3S1CW82</accession>
<evidence type="ECO:0000256" key="3">
    <source>
        <dbReference type="ARBA" id="ARBA00022692"/>
    </source>
</evidence>
<evidence type="ECO:0000313" key="8">
    <source>
        <dbReference type="EMBL" id="RUT09944.1"/>
    </source>
</evidence>
<dbReference type="RefSeq" id="WP_127078405.1">
    <property type="nucleotide sequence ID" value="NZ_RSCL01000001.1"/>
</dbReference>
<dbReference type="EMBL" id="RSCL01000001">
    <property type="protein sequence ID" value="RUT09944.1"/>
    <property type="molecule type" value="Genomic_DNA"/>
</dbReference>
<dbReference type="AlphaFoldDB" id="A0A3S1CW82"/>
<keyword evidence="4 6" id="KW-1133">Transmembrane helix</keyword>
<keyword evidence="9" id="KW-1185">Reference proteome</keyword>
<dbReference type="PANTHER" id="PTHR34187:SF2">
    <property type="entry name" value="DUF202 DOMAIN-CONTAINING PROTEIN"/>
    <property type="match status" value="1"/>
</dbReference>
<evidence type="ECO:0000259" key="7">
    <source>
        <dbReference type="Pfam" id="PF02656"/>
    </source>
</evidence>
<organism evidence="8 9">
    <name type="scientific">Dulcicalothrix desertica PCC 7102</name>
    <dbReference type="NCBI Taxonomy" id="232991"/>
    <lineage>
        <taxon>Bacteria</taxon>
        <taxon>Bacillati</taxon>
        <taxon>Cyanobacteriota</taxon>
        <taxon>Cyanophyceae</taxon>
        <taxon>Nostocales</taxon>
        <taxon>Calotrichaceae</taxon>
        <taxon>Dulcicalothrix</taxon>
    </lineage>
</organism>
<reference evidence="8" key="1">
    <citation type="submission" date="2018-12" db="EMBL/GenBank/DDBJ databases">
        <authorList>
            <person name="Will S."/>
            <person name="Neumann-Schaal M."/>
            <person name="Henke P."/>
        </authorList>
    </citation>
    <scope>NUCLEOTIDE SEQUENCE</scope>
    <source>
        <strain evidence="8">PCC 7102</strain>
    </source>
</reference>
<keyword evidence="2" id="KW-1003">Cell membrane</keyword>
<keyword evidence="5 6" id="KW-0472">Membrane</keyword>
<evidence type="ECO:0000256" key="1">
    <source>
        <dbReference type="ARBA" id="ARBA00004651"/>
    </source>
</evidence>
<comment type="caution">
    <text evidence="8">The sequence shown here is derived from an EMBL/GenBank/DDBJ whole genome shotgun (WGS) entry which is preliminary data.</text>
</comment>
<feature type="transmembrane region" description="Helical" evidence="6">
    <location>
        <begin position="105"/>
        <end position="125"/>
    </location>
</feature>
<gene>
    <name evidence="8" type="ORF">DSM106972_004390</name>
</gene>
<dbReference type="PANTHER" id="PTHR34187">
    <property type="entry name" value="FGR18P"/>
    <property type="match status" value="1"/>
</dbReference>
<evidence type="ECO:0000256" key="2">
    <source>
        <dbReference type="ARBA" id="ARBA00022475"/>
    </source>
</evidence>
<dbReference type="GO" id="GO:0005886">
    <property type="term" value="C:plasma membrane"/>
    <property type="evidence" value="ECO:0007669"/>
    <property type="project" value="UniProtKB-SubCell"/>
</dbReference>
<evidence type="ECO:0000256" key="5">
    <source>
        <dbReference type="ARBA" id="ARBA00023136"/>
    </source>
</evidence>